<evidence type="ECO:0000256" key="2">
    <source>
        <dbReference type="ARBA" id="ARBA00010759"/>
    </source>
</evidence>
<dbReference type="PANTHER" id="PTHR48078:SF17">
    <property type="entry name" value="THREONINE DEHYDRATASE"/>
    <property type="match status" value="1"/>
</dbReference>
<dbReference type="HAMAP" id="MF_00163">
    <property type="entry name" value="Pep_deformylase"/>
    <property type="match status" value="1"/>
</dbReference>
<evidence type="ECO:0000256" key="4">
    <source>
        <dbReference type="ARBA" id="ARBA00023239"/>
    </source>
</evidence>
<comment type="cofactor">
    <cofactor evidence="5">
        <name>Fe(2+)</name>
        <dbReference type="ChEBI" id="CHEBI:29033"/>
    </cofactor>
    <text evidence="5">Binds 1 Fe(2+) ion.</text>
</comment>
<reference evidence="7" key="1">
    <citation type="submission" date="2020-10" db="EMBL/GenBank/DDBJ databases">
        <title>Phylogeny of dyella-like bacteria.</title>
        <authorList>
            <person name="Fu J."/>
        </authorList>
    </citation>
    <scope>NUCLEOTIDE SEQUENCE</scope>
    <source>
        <strain evidence="7">DHON07</strain>
    </source>
</reference>
<dbReference type="Gene3D" id="3.40.50.1100">
    <property type="match status" value="2"/>
</dbReference>
<feature type="active site" evidence="5">
    <location>
        <position position="139"/>
    </location>
</feature>
<dbReference type="Pfam" id="PF00291">
    <property type="entry name" value="PALP"/>
    <property type="match status" value="1"/>
</dbReference>
<evidence type="ECO:0000256" key="3">
    <source>
        <dbReference type="ARBA" id="ARBA00022898"/>
    </source>
</evidence>
<keyword evidence="8" id="KW-1185">Reference proteome</keyword>
<feature type="domain" description="Tryptophan synthase beta chain-like PALP" evidence="6">
    <location>
        <begin position="199"/>
        <end position="477"/>
    </location>
</feature>
<dbReference type="RefSeq" id="WP_204630384.1">
    <property type="nucleotide sequence ID" value="NZ_BSOC01000006.1"/>
</dbReference>
<organism evidence="7 8">
    <name type="scientific">Dyella mobilis</name>
    <dbReference type="NCBI Taxonomy" id="1849582"/>
    <lineage>
        <taxon>Bacteria</taxon>
        <taxon>Pseudomonadati</taxon>
        <taxon>Pseudomonadota</taxon>
        <taxon>Gammaproteobacteria</taxon>
        <taxon>Lysobacterales</taxon>
        <taxon>Rhodanobacteraceae</taxon>
        <taxon>Dyella</taxon>
    </lineage>
</organism>
<dbReference type="InterPro" id="IPR050147">
    <property type="entry name" value="Ser/Thr_Dehydratase"/>
</dbReference>
<keyword evidence="5" id="KW-0648">Protein biosynthesis</keyword>
<keyword evidence="5" id="KW-0378">Hydrolase</keyword>
<name>A0ABS2KEJ3_9GAMM</name>
<dbReference type="SUPFAM" id="SSF53686">
    <property type="entry name" value="Tryptophan synthase beta subunit-like PLP-dependent enzymes"/>
    <property type="match status" value="1"/>
</dbReference>
<dbReference type="CDD" id="cd00487">
    <property type="entry name" value="Pep_deformylase"/>
    <property type="match status" value="1"/>
</dbReference>
<dbReference type="InterPro" id="IPR023635">
    <property type="entry name" value="Peptide_deformylase"/>
</dbReference>
<comment type="similarity">
    <text evidence="2 5">Belongs to the polypeptide deformylase family.</text>
</comment>
<evidence type="ECO:0000256" key="1">
    <source>
        <dbReference type="ARBA" id="ARBA00001933"/>
    </source>
</evidence>
<dbReference type="SUPFAM" id="SSF56420">
    <property type="entry name" value="Peptide deformylase"/>
    <property type="match status" value="1"/>
</dbReference>
<evidence type="ECO:0000313" key="8">
    <source>
        <dbReference type="Proteomes" id="UP001430193"/>
    </source>
</evidence>
<keyword evidence="5" id="KW-0408">Iron</keyword>
<keyword evidence="3" id="KW-0663">Pyridoxal phosphate</keyword>
<comment type="function">
    <text evidence="5">Removes the formyl group from the N-terminal Met of newly synthesized proteins. Requires at least a dipeptide for an efficient rate of reaction. N-terminal L-methionine is a prerequisite for activity but the enzyme has broad specificity at other positions.</text>
</comment>
<protein>
    <recommendedName>
        <fullName evidence="5">Peptide deformylase</fullName>
        <shortName evidence="5">PDF</shortName>
        <ecNumber evidence="5">3.5.1.88</ecNumber>
    </recommendedName>
    <alternativeName>
        <fullName evidence="5">Polypeptide deformylase</fullName>
    </alternativeName>
</protein>
<dbReference type="EC" id="3.5.1.88" evidence="5"/>
<comment type="caution">
    <text evidence="7">The sequence shown here is derived from an EMBL/GenBank/DDBJ whole genome shotgun (WGS) entry which is preliminary data.</text>
</comment>
<gene>
    <name evidence="5" type="primary">def</name>
    <name evidence="7" type="ORF">ISS99_04465</name>
</gene>
<dbReference type="PRINTS" id="PR01576">
    <property type="entry name" value="PDEFORMYLASE"/>
</dbReference>
<dbReference type="Gene3D" id="3.90.45.10">
    <property type="entry name" value="Peptide deformylase"/>
    <property type="match status" value="1"/>
</dbReference>
<sequence length="490" mass="52998">MANILSILTSDDPRLRRCAEPVVAVDRDIRLLIEDLAATLAEFRQRVGFGRAIAAPQVGANLRIIAAHLGATPFALINPSIVWKSDETMDVWDDCLSVPGRLVRVRRHRSISMRYVDKHGQPRLWERLPPDLSELFQHEIDHLDGVLMLDRAAGEDAIRPLSERSQLPTVATPTHRVTLDGIRAASLEVDPVFLHSPQFLCEPLSEALGCELTIKVETLNPIRSFKGRGADHFFRCARTRGDARPMACASAGNWGQAMAYVARKRSEPMDVFAATSVNTLKARRMRQLGATLHLQGRDFDEAKALARTYCAEHGKWMVEDGLEPEISEGAGSIAVELLATTPAPDVVLVPLGNGALLNGIARWVKAAAPATRVIGVVARGAPAMARSWKAGRAIDEDAATIADGVAVRVPIPEAVADMLPLVDDVLQVDDAVIVDAMRLVHRHAGVVTEPAGALGIAALLADTATYAGKRVATLLCGGNLADEDVRRYLS</sequence>
<dbReference type="PANTHER" id="PTHR48078">
    <property type="entry name" value="THREONINE DEHYDRATASE, MITOCHONDRIAL-RELATED"/>
    <property type="match status" value="1"/>
</dbReference>
<accession>A0ABS2KEJ3</accession>
<evidence type="ECO:0000259" key="6">
    <source>
        <dbReference type="Pfam" id="PF00291"/>
    </source>
</evidence>
<proteinExistence type="inferred from homology"/>
<evidence type="ECO:0000313" key="7">
    <source>
        <dbReference type="EMBL" id="MBM7128768.1"/>
    </source>
</evidence>
<keyword evidence="4" id="KW-0456">Lyase</keyword>
<feature type="binding site" evidence="5">
    <location>
        <position position="142"/>
    </location>
    <ligand>
        <name>Fe cation</name>
        <dbReference type="ChEBI" id="CHEBI:24875"/>
    </ligand>
</feature>
<evidence type="ECO:0000256" key="5">
    <source>
        <dbReference type="HAMAP-Rule" id="MF_00163"/>
    </source>
</evidence>
<dbReference type="InterPro" id="IPR001926">
    <property type="entry name" value="TrpB-like_PALP"/>
</dbReference>
<dbReference type="Proteomes" id="UP001430193">
    <property type="component" value="Unassembled WGS sequence"/>
</dbReference>
<comment type="cofactor">
    <cofactor evidence="1">
        <name>pyridoxal 5'-phosphate</name>
        <dbReference type="ChEBI" id="CHEBI:597326"/>
    </cofactor>
</comment>
<dbReference type="EMBL" id="JADIKF010000035">
    <property type="protein sequence ID" value="MBM7128768.1"/>
    <property type="molecule type" value="Genomic_DNA"/>
</dbReference>
<dbReference type="InterPro" id="IPR036821">
    <property type="entry name" value="Peptide_deformylase_sf"/>
</dbReference>
<keyword evidence="5" id="KW-0479">Metal-binding</keyword>
<comment type="catalytic activity">
    <reaction evidence="5">
        <text>N-terminal N-formyl-L-methionyl-[peptide] + H2O = N-terminal L-methionyl-[peptide] + formate</text>
        <dbReference type="Rhea" id="RHEA:24420"/>
        <dbReference type="Rhea" id="RHEA-COMP:10639"/>
        <dbReference type="Rhea" id="RHEA-COMP:10640"/>
        <dbReference type="ChEBI" id="CHEBI:15377"/>
        <dbReference type="ChEBI" id="CHEBI:15740"/>
        <dbReference type="ChEBI" id="CHEBI:49298"/>
        <dbReference type="ChEBI" id="CHEBI:64731"/>
        <dbReference type="EC" id="3.5.1.88"/>
    </reaction>
</comment>
<dbReference type="InterPro" id="IPR036052">
    <property type="entry name" value="TrpB-like_PALP_sf"/>
</dbReference>
<feature type="binding site" evidence="5">
    <location>
        <position position="138"/>
    </location>
    <ligand>
        <name>Fe cation</name>
        <dbReference type="ChEBI" id="CHEBI:24875"/>
    </ligand>
</feature>
<dbReference type="Pfam" id="PF01327">
    <property type="entry name" value="Pep_deformylase"/>
    <property type="match status" value="1"/>
</dbReference>
<feature type="binding site" evidence="5">
    <location>
        <position position="95"/>
    </location>
    <ligand>
        <name>Fe cation</name>
        <dbReference type="ChEBI" id="CHEBI:24875"/>
    </ligand>
</feature>